<sequence length="190" mass="22210">MSDTDTVPELPSIKKYTVPRTIFMYRKTIESQGKSIQQLEAVVFAQQDHAYRQYQTILKLQEKILYLRELRVLQQNHIEKQANSLVRRRFCLSQHLTKIVSIKSDLQDIADNLMETQNFAQQTSSELPDSTPSERLEKCVAKLERFVEETLACSMVGWDMRDAIEQRVEFCSLRQGGFGETDARSWFFYS</sequence>
<gene>
    <name evidence="1" type="ORF">BDP55DRAFT_688708</name>
</gene>
<proteinExistence type="predicted"/>
<organism evidence="1 2">
    <name type="scientific">Colletotrichum godetiae</name>
    <dbReference type="NCBI Taxonomy" id="1209918"/>
    <lineage>
        <taxon>Eukaryota</taxon>
        <taxon>Fungi</taxon>
        <taxon>Dikarya</taxon>
        <taxon>Ascomycota</taxon>
        <taxon>Pezizomycotina</taxon>
        <taxon>Sordariomycetes</taxon>
        <taxon>Hypocreomycetidae</taxon>
        <taxon>Glomerellales</taxon>
        <taxon>Glomerellaceae</taxon>
        <taxon>Colletotrichum</taxon>
        <taxon>Colletotrichum acutatum species complex</taxon>
    </lineage>
</organism>
<evidence type="ECO:0000313" key="2">
    <source>
        <dbReference type="Proteomes" id="UP001224890"/>
    </source>
</evidence>
<name>A0AAJ0A4W9_9PEZI</name>
<reference evidence="1" key="1">
    <citation type="submission" date="2021-06" db="EMBL/GenBank/DDBJ databases">
        <title>Comparative genomics, transcriptomics and evolutionary studies reveal genomic signatures of adaptation to plant cell wall in hemibiotrophic fungi.</title>
        <authorList>
            <consortium name="DOE Joint Genome Institute"/>
            <person name="Baroncelli R."/>
            <person name="Diaz J.F."/>
            <person name="Benocci T."/>
            <person name="Peng M."/>
            <person name="Battaglia E."/>
            <person name="Haridas S."/>
            <person name="Andreopoulos W."/>
            <person name="Labutti K."/>
            <person name="Pangilinan J."/>
            <person name="Floch G.L."/>
            <person name="Makela M.R."/>
            <person name="Henrissat B."/>
            <person name="Grigoriev I.V."/>
            <person name="Crouch J.A."/>
            <person name="De Vries R.P."/>
            <person name="Sukno S.A."/>
            <person name="Thon M.R."/>
        </authorList>
    </citation>
    <scope>NUCLEOTIDE SEQUENCE</scope>
    <source>
        <strain evidence="1">CBS 193.32</strain>
    </source>
</reference>
<comment type="caution">
    <text evidence="1">The sequence shown here is derived from an EMBL/GenBank/DDBJ whole genome shotgun (WGS) entry which is preliminary data.</text>
</comment>
<keyword evidence="2" id="KW-1185">Reference proteome</keyword>
<evidence type="ECO:0000313" key="1">
    <source>
        <dbReference type="EMBL" id="KAK1656547.1"/>
    </source>
</evidence>
<dbReference type="EMBL" id="JAHMHR010000157">
    <property type="protein sequence ID" value="KAK1656547.1"/>
    <property type="molecule type" value="Genomic_DNA"/>
</dbReference>
<dbReference type="AlphaFoldDB" id="A0AAJ0A4W9"/>
<dbReference type="RefSeq" id="XP_060421311.1">
    <property type="nucleotide sequence ID" value="XM_060576667.1"/>
</dbReference>
<dbReference type="Proteomes" id="UP001224890">
    <property type="component" value="Unassembled WGS sequence"/>
</dbReference>
<accession>A0AAJ0A4W9</accession>
<dbReference type="GeneID" id="85461193"/>
<protein>
    <submittedName>
        <fullName evidence="1">Uncharacterized protein</fullName>
    </submittedName>
</protein>